<protein>
    <submittedName>
        <fullName evidence="3">FAD-dependent oxidoreductase</fullName>
    </submittedName>
</protein>
<keyword evidence="1" id="KW-0472">Membrane</keyword>
<dbReference type="Pfam" id="PF01593">
    <property type="entry name" value="Amino_oxidase"/>
    <property type="match status" value="1"/>
</dbReference>
<reference evidence="3 4" key="1">
    <citation type="submission" date="2021-03" db="EMBL/GenBank/DDBJ databases">
        <authorList>
            <person name="Kim M.K."/>
        </authorList>
    </citation>
    <scope>NUCLEOTIDE SEQUENCE [LARGE SCALE GENOMIC DNA]</scope>
    <source>
        <strain evidence="3 4">BT442</strain>
    </source>
</reference>
<dbReference type="RefSeq" id="WP_208174299.1">
    <property type="nucleotide sequence ID" value="NZ_JAGETZ010000002.1"/>
</dbReference>
<evidence type="ECO:0000313" key="3">
    <source>
        <dbReference type="EMBL" id="MBO2008687.1"/>
    </source>
</evidence>
<name>A0ABS3QBQ9_9BACT</name>
<dbReference type="EMBL" id="JAGETZ010000002">
    <property type="protein sequence ID" value="MBO2008687.1"/>
    <property type="molecule type" value="Genomic_DNA"/>
</dbReference>
<dbReference type="SUPFAM" id="SSF51905">
    <property type="entry name" value="FAD/NAD(P)-binding domain"/>
    <property type="match status" value="1"/>
</dbReference>
<dbReference type="PROSITE" id="PS51257">
    <property type="entry name" value="PROKAR_LIPOPROTEIN"/>
    <property type="match status" value="1"/>
</dbReference>
<proteinExistence type="predicted"/>
<keyword evidence="1" id="KW-1133">Transmembrane helix</keyword>
<dbReference type="Proteomes" id="UP000664369">
    <property type="component" value="Unassembled WGS sequence"/>
</dbReference>
<feature type="transmembrane region" description="Helical" evidence="1">
    <location>
        <begin position="7"/>
        <end position="24"/>
    </location>
</feature>
<sequence>MTSTSKPIIIIGAGMAGLSCAIWLHRAGRPVLVLDAADAVGGRVRTDVTPDGFRLDRGFQVLLTNYPEARRLFDYGALNLKAFRSGAVIRLADGRETTLQNPLQQPFAAFSALTSTIGSLPDKLRIVSLVRHVLKYTPQELLNRPATDTLSFLQRYGWSEQIINTFFKPFFGGVFLDRELTTASNFFEFVFQQFVTGEAAIPALGMQQLPEQLAARLPAGTVRLNATVAGIVDGSQVRLSTGQVLEGSAVVLAADGLTALRLIAGRSGNADDFLATQSASFHTGTRITTCNYFAVDGGHSPGRNDKLLRLNAAPAGLVHNVAFPADVSGDYAPAGQSLVSVSTHGERGLSEAEITAGVHEELAAWFGPAARQWRHLRSYRLPAALPAYLAGQPAEQPLKLTETLYRCGDWAAYPSLNAALATGREVAEAIIKG</sequence>
<evidence type="ECO:0000259" key="2">
    <source>
        <dbReference type="Pfam" id="PF01593"/>
    </source>
</evidence>
<dbReference type="Gene3D" id="3.50.50.60">
    <property type="entry name" value="FAD/NAD(P)-binding domain"/>
    <property type="match status" value="1"/>
</dbReference>
<evidence type="ECO:0000256" key="1">
    <source>
        <dbReference type="SAM" id="Phobius"/>
    </source>
</evidence>
<keyword evidence="1" id="KW-0812">Transmembrane</keyword>
<dbReference type="InterPro" id="IPR036188">
    <property type="entry name" value="FAD/NAD-bd_sf"/>
</dbReference>
<evidence type="ECO:0000313" key="4">
    <source>
        <dbReference type="Proteomes" id="UP000664369"/>
    </source>
</evidence>
<comment type="caution">
    <text evidence="3">The sequence shown here is derived from an EMBL/GenBank/DDBJ whole genome shotgun (WGS) entry which is preliminary data.</text>
</comment>
<gene>
    <name evidence="3" type="ORF">J4E00_06460</name>
</gene>
<organism evidence="3 4">
    <name type="scientific">Hymenobacter negativus</name>
    <dbReference type="NCBI Taxonomy" id="2795026"/>
    <lineage>
        <taxon>Bacteria</taxon>
        <taxon>Pseudomonadati</taxon>
        <taxon>Bacteroidota</taxon>
        <taxon>Cytophagia</taxon>
        <taxon>Cytophagales</taxon>
        <taxon>Hymenobacteraceae</taxon>
        <taxon>Hymenobacter</taxon>
    </lineage>
</organism>
<dbReference type="PANTHER" id="PTHR42841">
    <property type="entry name" value="AMINE OXIDASE"/>
    <property type="match status" value="1"/>
</dbReference>
<keyword evidence="4" id="KW-1185">Reference proteome</keyword>
<dbReference type="InterPro" id="IPR002937">
    <property type="entry name" value="Amino_oxidase"/>
</dbReference>
<feature type="domain" description="Amine oxidase" evidence="2">
    <location>
        <begin position="15"/>
        <end position="431"/>
    </location>
</feature>
<accession>A0ABS3QBQ9</accession>